<sequence length="149" mass="15576">MTRIPALALILAAAVVSVVSCSTGADEPQTTPEPANAWADEVYQLQQEITSERGDGDFTETRMGGGAVSAGEETSLKFHPIVSGPIAASFLCDTGTVSLSITGGPRTTIECGQVQTFSGVQPYEFDAGLMVTVGSEQDARWAVEFRSGD</sequence>
<evidence type="ECO:0000256" key="1">
    <source>
        <dbReference type="SAM" id="SignalP"/>
    </source>
</evidence>
<feature type="signal peptide" evidence="1">
    <location>
        <begin position="1"/>
        <end position="25"/>
    </location>
</feature>
<dbReference type="RefSeq" id="WP_207348659.1">
    <property type="nucleotide sequence ID" value="NZ_CP076456.1"/>
</dbReference>
<evidence type="ECO:0008006" key="4">
    <source>
        <dbReference type="Google" id="ProtNLM"/>
    </source>
</evidence>
<evidence type="ECO:0000313" key="3">
    <source>
        <dbReference type="Proteomes" id="UP000680588"/>
    </source>
</evidence>
<dbReference type="Proteomes" id="UP000680588">
    <property type="component" value="Chromosome"/>
</dbReference>
<dbReference type="EMBL" id="CP076456">
    <property type="protein sequence ID" value="QWQ37396.1"/>
    <property type="molecule type" value="Genomic_DNA"/>
</dbReference>
<gene>
    <name evidence="2" type="ORF">KG104_06565</name>
</gene>
<organism evidence="2 3">
    <name type="scientific">Arthrobacter sunyaminii</name>
    <dbReference type="NCBI Taxonomy" id="2816859"/>
    <lineage>
        <taxon>Bacteria</taxon>
        <taxon>Bacillati</taxon>
        <taxon>Actinomycetota</taxon>
        <taxon>Actinomycetes</taxon>
        <taxon>Micrococcales</taxon>
        <taxon>Micrococcaceae</taxon>
        <taxon>Arthrobacter</taxon>
    </lineage>
</organism>
<dbReference type="AlphaFoldDB" id="A0A975S7T9"/>
<keyword evidence="3" id="KW-1185">Reference proteome</keyword>
<dbReference type="KEGG" id="asun:KG104_06565"/>
<reference evidence="2" key="1">
    <citation type="submission" date="2021-06" db="EMBL/GenBank/DDBJ databases">
        <title>Novel species in genus Arthrobacter.</title>
        <authorList>
            <person name="Zhang G."/>
        </authorList>
    </citation>
    <scope>NUCLEOTIDE SEQUENCE</scope>
    <source>
        <strain evidence="2">Zg-ZUI122</strain>
    </source>
</reference>
<evidence type="ECO:0000313" key="2">
    <source>
        <dbReference type="EMBL" id="QWQ37396.1"/>
    </source>
</evidence>
<keyword evidence="1" id="KW-0732">Signal</keyword>
<accession>A0A975S7T9</accession>
<name>A0A975S7T9_9MICC</name>
<dbReference type="PROSITE" id="PS51257">
    <property type="entry name" value="PROKAR_LIPOPROTEIN"/>
    <property type="match status" value="1"/>
</dbReference>
<feature type="chain" id="PRO_5038339724" description="Lipoprotein" evidence="1">
    <location>
        <begin position="26"/>
        <end position="149"/>
    </location>
</feature>
<proteinExistence type="predicted"/>
<protein>
    <recommendedName>
        <fullName evidence="4">Lipoprotein</fullName>
    </recommendedName>
</protein>